<evidence type="ECO:0000256" key="9">
    <source>
        <dbReference type="SAM" id="Phobius"/>
    </source>
</evidence>
<dbReference type="InterPro" id="IPR031733">
    <property type="entry name" value="Dynein_attach_N"/>
</dbReference>
<dbReference type="SUPFAM" id="SSF48726">
    <property type="entry name" value="Immunoglobulin"/>
    <property type="match status" value="2"/>
</dbReference>
<dbReference type="PANTHER" id="PTHR32178">
    <property type="entry name" value="FAM187"/>
    <property type="match status" value="1"/>
</dbReference>
<dbReference type="PROSITE" id="PS50835">
    <property type="entry name" value="IG_LIKE"/>
    <property type="match status" value="1"/>
</dbReference>
<dbReference type="Proteomes" id="UP000664991">
    <property type="component" value="Unassembled WGS sequence"/>
</dbReference>
<evidence type="ECO:0000256" key="5">
    <source>
        <dbReference type="ARBA" id="ARBA00022989"/>
    </source>
</evidence>
<dbReference type="InterPro" id="IPR036179">
    <property type="entry name" value="Ig-like_dom_sf"/>
</dbReference>
<feature type="transmembrane region" description="Helical" evidence="9">
    <location>
        <begin position="620"/>
        <end position="641"/>
    </location>
</feature>
<reference evidence="11 12" key="1">
    <citation type="submission" date="2020-12" db="EMBL/GenBank/DDBJ databases">
        <title>De novo assembly of Tibetan sheep genome.</title>
        <authorList>
            <person name="Li X."/>
        </authorList>
    </citation>
    <scope>NUCLEOTIDE SEQUENCE [LARGE SCALE GENOMIC DNA]</scope>
    <source>
        <tissue evidence="11">Heart</tissue>
    </source>
</reference>
<comment type="caution">
    <text evidence="11">The sequence shown here is derived from an EMBL/GenBank/DDBJ whole genome shotgun (WGS) entry which is preliminary data.</text>
</comment>
<dbReference type="Pfam" id="PF07686">
    <property type="entry name" value="V-set"/>
    <property type="match status" value="1"/>
</dbReference>
<dbReference type="Pfam" id="PF15867">
    <property type="entry name" value="Dynein_attach_N"/>
    <property type="match status" value="1"/>
</dbReference>
<keyword evidence="6 9" id="KW-0472">Membrane</keyword>
<feature type="region of interest" description="Disordered" evidence="8">
    <location>
        <begin position="94"/>
        <end position="114"/>
    </location>
</feature>
<name>A0A836A821_SHEEP</name>
<dbReference type="InterPro" id="IPR007110">
    <property type="entry name" value="Ig-like_dom"/>
</dbReference>
<keyword evidence="7" id="KW-0325">Glycoprotein</keyword>
<keyword evidence="5 9" id="KW-1133">Transmembrane helix</keyword>
<dbReference type="InterPro" id="IPR003599">
    <property type="entry name" value="Ig_sub"/>
</dbReference>
<dbReference type="SMART" id="SM00409">
    <property type="entry name" value="IG"/>
    <property type="match status" value="2"/>
</dbReference>
<keyword evidence="3 9" id="KW-0812">Transmembrane</keyword>
<dbReference type="Gene3D" id="2.60.40.10">
    <property type="entry name" value="Immunoglobulins"/>
    <property type="match status" value="1"/>
</dbReference>
<dbReference type="PANTHER" id="PTHR32178:SF7">
    <property type="entry name" value="IG-LIKE V-TYPE DOMAIN-CONTAINING PROTEIN FAM187A"/>
    <property type="match status" value="1"/>
</dbReference>
<evidence type="ECO:0000313" key="11">
    <source>
        <dbReference type="EMBL" id="KAG5203076.1"/>
    </source>
</evidence>
<evidence type="ECO:0000256" key="1">
    <source>
        <dbReference type="ARBA" id="ARBA00004479"/>
    </source>
</evidence>
<keyword evidence="4" id="KW-0732">Signal</keyword>
<dbReference type="InterPro" id="IPR025986">
    <property type="entry name" value="RPAP3-like_C"/>
</dbReference>
<dbReference type="AlphaFoldDB" id="A0A836A821"/>
<protein>
    <recommendedName>
        <fullName evidence="10">Ig-like domain-containing protein</fullName>
    </recommendedName>
</protein>
<evidence type="ECO:0000256" key="3">
    <source>
        <dbReference type="ARBA" id="ARBA00022692"/>
    </source>
</evidence>
<dbReference type="InterPro" id="IPR039311">
    <property type="entry name" value="FAM187A/B"/>
</dbReference>
<dbReference type="InterPro" id="IPR013783">
    <property type="entry name" value="Ig-like_fold"/>
</dbReference>
<comment type="subcellular location">
    <subcellularLocation>
        <location evidence="1">Membrane</location>
        <topology evidence="1">Single-pass type I membrane protein</topology>
    </subcellularLocation>
</comment>
<evidence type="ECO:0000259" key="10">
    <source>
        <dbReference type="PROSITE" id="PS50835"/>
    </source>
</evidence>
<evidence type="ECO:0000256" key="8">
    <source>
        <dbReference type="SAM" id="MobiDB-lite"/>
    </source>
</evidence>
<evidence type="ECO:0000256" key="7">
    <source>
        <dbReference type="ARBA" id="ARBA00023180"/>
    </source>
</evidence>
<proteinExistence type="inferred from homology"/>
<evidence type="ECO:0000256" key="2">
    <source>
        <dbReference type="ARBA" id="ARBA00008727"/>
    </source>
</evidence>
<dbReference type="InterPro" id="IPR013106">
    <property type="entry name" value="Ig_V-set"/>
</dbReference>
<comment type="similarity">
    <text evidence="2">Belongs to the FAM187 family.</text>
</comment>
<dbReference type="Pfam" id="PF13877">
    <property type="entry name" value="RPAP3_C"/>
    <property type="match status" value="1"/>
</dbReference>
<dbReference type="EMBL" id="JAEMGP010000011">
    <property type="protein sequence ID" value="KAG5203076.1"/>
    <property type="molecule type" value="Genomic_DNA"/>
</dbReference>
<sequence>MVVNCINYPQQQLYSLQAAAMKRNDVINFKALENELQAALIADEKYKRENAAKLRAVEQKVASYEEFRGIVLASHLKPLEQKDKMGGKRPVLWNCHTSQGRPSQDETTELSPEKTLFQPETSAEFYRDWRRHLRSGPERYEALLQLGGPKLSRLFQMDVGFGLLGEMLVALADHVRPADRWAVLGILHSLASTGRFTLNLSLMSHAERESCRALFQKLQAMGTPSPEGQGLGEQLGGLQEEEGMNLAHTTVLLWAWGSLQAFEIVEKENIFQRTPCPAFLMFDNAAYLADMSFELPCPCKPEEVSAVVWYYQKHLGSSHTKVLTDFDGRVLTEAAQVRVGSDMLVRFSIRMFSLLVFRAQPEDSGLYFCGTRKGDYFYAYDVDIQSSEGMVATFKDQGQEPLEDEYHGSLRIFTTFWEWTPCDRCGVRGEQWRIGLCYLQSPDLSPRYRKILPNVVSCGSRAVPRQLRAKASDHNPELLVRSCLMPCEKKKKVQEGVMAIFNYVSKVGSRPWLPQVPIQFHQQRLGHGLIISCPGARPEHAVAWDKDHQYLYRTQYLKGVNGSMRVFIDHGNHLHIRFTQLEDRGIYYCWRQGERIAGFRLGVTSPGRYPVSFSDPETRAALGLILIGYMLITVIFISIHLCRCCCYLFRFCPNFSPRLSLP</sequence>
<evidence type="ECO:0000313" key="12">
    <source>
        <dbReference type="Proteomes" id="UP000664991"/>
    </source>
</evidence>
<evidence type="ECO:0000256" key="4">
    <source>
        <dbReference type="ARBA" id="ARBA00022729"/>
    </source>
</evidence>
<evidence type="ECO:0000256" key="6">
    <source>
        <dbReference type="ARBA" id="ARBA00023136"/>
    </source>
</evidence>
<accession>A0A836A821</accession>
<dbReference type="GO" id="GO:0016020">
    <property type="term" value="C:membrane"/>
    <property type="evidence" value="ECO:0007669"/>
    <property type="project" value="UniProtKB-SubCell"/>
</dbReference>
<organism evidence="11 12">
    <name type="scientific">Ovis aries</name>
    <name type="common">Sheep</name>
    <dbReference type="NCBI Taxonomy" id="9940"/>
    <lineage>
        <taxon>Eukaryota</taxon>
        <taxon>Metazoa</taxon>
        <taxon>Chordata</taxon>
        <taxon>Craniata</taxon>
        <taxon>Vertebrata</taxon>
        <taxon>Euteleostomi</taxon>
        <taxon>Mammalia</taxon>
        <taxon>Eutheria</taxon>
        <taxon>Laurasiatheria</taxon>
        <taxon>Artiodactyla</taxon>
        <taxon>Ruminantia</taxon>
        <taxon>Pecora</taxon>
        <taxon>Bovidae</taxon>
        <taxon>Caprinae</taxon>
        <taxon>Ovis</taxon>
    </lineage>
</organism>
<feature type="domain" description="Ig-like" evidence="10">
    <location>
        <begin position="511"/>
        <end position="589"/>
    </location>
</feature>
<gene>
    <name evidence="11" type="ORF">JEQ12_002659</name>
</gene>